<dbReference type="SUPFAM" id="SSF53822">
    <property type="entry name" value="Periplasmic binding protein-like I"/>
    <property type="match status" value="1"/>
</dbReference>
<protein>
    <submittedName>
        <fullName evidence="2">Peptide ABC transporter substrate-binding protein</fullName>
    </submittedName>
</protein>
<dbReference type="PANTHER" id="PTHR35271:SF1">
    <property type="entry name" value="ABC TRANSPORTER, SUBSTRATE-BINDING LIPOPROTEIN"/>
    <property type="match status" value="1"/>
</dbReference>
<reference evidence="3" key="1">
    <citation type="journal article" date="2019" name="Int. J. Syst. Evol. Microbiol.">
        <title>The Global Catalogue of Microorganisms (GCM) 10K type strain sequencing project: providing services to taxonomists for standard genome sequencing and annotation.</title>
        <authorList>
            <consortium name="The Broad Institute Genomics Platform"/>
            <consortium name="The Broad Institute Genome Sequencing Center for Infectious Disease"/>
            <person name="Wu L."/>
            <person name="Ma J."/>
        </authorList>
    </citation>
    <scope>NUCLEOTIDE SEQUENCE [LARGE SCALE GENOMIC DNA]</scope>
    <source>
        <strain evidence="3">CGMCC 1.15341</strain>
    </source>
</reference>
<dbReference type="EMBL" id="BMIJ01000001">
    <property type="protein sequence ID" value="GGB82504.1"/>
    <property type="molecule type" value="Genomic_DNA"/>
</dbReference>
<dbReference type="InterPro" id="IPR007487">
    <property type="entry name" value="ABC_transpt-TYRBP-like"/>
</dbReference>
<feature type="chain" id="PRO_5045433384" evidence="1">
    <location>
        <begin position="21"/>
        <end position="338"/>
    </location>
</feature>
<keyword evidence="3" id="KW-1185">Reference proteome</keyword>
<dbReference type="Gene3D" id="3.40.50.2300">
    <property type="match status" value="2"/>
</dbReference>
<feature type="signal peptide" evidence="1">
    <location>
        <begin position="1"/>
        <end position="20"/>
    </location>
</feature>
<proteinExistence type="predicted"/>
<name>A0ABQ1K1Q7_9GAMM</name>
<dbReference type="Pfam" id="PF04392">
    <property type="entry name" value="ABC_sub_bind"/>
    <property type="match status" value="1"/>
</dbReference>
<dbReference type="Proteomes" id="UP000629025">
    <property type="component" value="Unassembled WGS sequence"/>
</dbReference>
<dbReference type="CDD" id="cd06325">
    <property type="entry name" value="PBP1_ABC_unchar_transporter"/>
    <property type="match status" value="1"/>
</dbReference>
<evidence type="ECO:0000313" key="2">
    <source>
        <dbReference type="EMBL" id="GGB82504.1"/>
    </source>
</evidence>
<accession>A0ABQ1K1Q7</accession>
<evidence type="ECO:0000313" key="3">
    <source>
        <dbReference type="Proteomes" id="UP000629025"/>
    </source>
</evidence>
<comment type="caution">
    <text evidence="2">The sequence shown here is derived from an EMBL/GenBank/DDBJ whole genome shotgun (WGS) entry which is preliminary data.</text>
</comment>
<gene>
    <name evidence="2" type="ORF">GCM10011352_05420</name>
</gene>
<dbReference type="PANTHER" id="PTHR35271">
    <property type="entry name" value="ABC TRANSPORTER, SUBSTRATE-BINDING LIPOPROTEIN-RELATED"/>
    <property type="match status" value="1"/>
</dbReference>
<organism evidence="2 3">
    <name type="scientific">Marinobacterium zhoushanense</name>
    <dbReference type="NCBI Taxonomy" id="1679163"/>
    <lineage>
        <taxon>Bacteria</taxon>
        <taxon>Pseudomonadati</taxon>
        <taxon>Pseudomonadota</taxon>
        <taxon>Gammaproteobacteria</taxon>
        <taxon>Oceanospirillales</taxon>
        <taxon>Oceanospirillaceae</taxon>
        <taxon>Marinobacterium</taxon>
    </lineage>
</organism>
<evidence type="ECO:0000256" key="1">
    <source>
        <dbReference type="SAM" id="SignalP"/>
    </source>
</evidence>
<sequence length="338" mass="37051">MKFKLLITAALLSLSLSASAAFSDTQPARIYMVLWRGCEEACQGFTQYLKDKKLPVELILRDAARDKGKLAGFLNEAHAIQPDLVVTWGTSVTKAIIGPIKEGSEQTLLGDIPAMFMVVADPISAGIVTSYEQSGRPSVTGIRNRVPEEVQIRAIQDYMDAKRIGVIYSPTELNSVLNTEQLEAMSDSLGFTLVKRTYAVDDKGNPLEGQLPELMKQMADERVDVIYVGSSSYNLQNGDVFTQAAADQHLPVASAYEEMVTKSQGLLAVANRYYNVGRLAANQAEKVLFDGKQPGALPISALSRYSVFINIDIARKLELFPPIQLLRFAELVGDRSVN</sequence>
<dbReference type="RefSeq" id="WP_188745553.1">
    <property type="nucleotide sequence ID" value="NZ_BMIJ01000001.1"/>
</dbReference>
<dbReference type="InterPro" id="IPR028082">
    <property type="entry name" value="Peripla_BP_I"/>
</dbReference>
<keyword evidence="1" id="KW-0732">Signal</keyword>